<dbReference type="AlphaFoldDB" id="C9LVH9"/>
<dbReference type="Proteomes" id="UP000003505">
    <property type="component" value="Unassembled WGS sequence"/>
</dbReference>
<dbReference type="EMBL" id="ACKP02000027">
    <property type="protein sequence ID" value="EEX77142.1"/>
    <property type="molecule type" value="Genomic_DNA"/>
</dbReference>
<sequence length="39" mass="4544">MVRYMFSGADDLTNFAWCRIINIEKVLLVNGQPRNKTTK</sequence>
<name>C9LVH9_SELS3</name>
<proteinExistence type="predicted"/>
<organism evidence="1 2">
    <name type="scientific">Selenomonas sputigena (strain ATCC 35185 / DSM 20758 / CCUG 44933 / VPI D19B-28)</name>
    <dbReference type="NCBI Taxonomy" id="546271"/>
    <lineage>
        <taxon>Bacteria</taxon>
        <taxon>Bacillati</taxon>
        <taxon>Bacillota</taxon>
        <taxon>Negativicutes</taxon>
        <taxon>Selenomonadales</taxon>
        <taxon>Selenomonadaceae</taxon>
        <taxon>Selenomonas</taxon>
    </lineage>
</organism>
<comment type="caution">
    <text evidence="1">The sequence shown here is derived from an EMBL/GenBank/DDBJ whole genome shotgun (WGS) entry which is preliminary data.</text>
</comment>
<gene>
    <name evidence="1" type="ORF">SELSPUOL_01473</name>
</gene>
<protein>
    <submittedName>
        <fullName evidence="1">Uncharacterized protein</fullName>
    </submittedName>
</protein>
<evidence type="ECO:0000313" key="2">
    <source>
        <dbReference type="Proteomes" id="UP000003505"/>
    </source>
</evidence>
<evidence type="ECO:0000313" key="1">
    <source>
        <dbReference type="EMBL" id="EEX77142.1"/>
    </source>
</evidence>
<accession>C9LVH9</accession>
<reference evidence="1 2" key="1">
    <citation type="submission" date="2009-09" db="EMBL/GenBank/DDBJ databases">
        <authorList>
            <person name="Weinstock G."/>
            <person name="Sodergren E."/>
            <person name="Clifton S."/>
            <person name="Fulton L."/>
            <person name="Fulton B."/>
            <person name="Courtney L."/>
            <person name="Fronick C."/>
            <person name="Harrison M."/>
            <person name="Strong C."/>
            <person name="Farmer C."/>
            <person name="Delahaunty K."/>
            <person name="Markovic C."/>
            <person name="Hall O."/>
            <person name="Minx P."/>
            <person name="Tomlinson C."/>
            <person name="Mitreva M."/>
            <person name="Nelson J."/>
            <person name="Hou S."/>
            <person name="Wollam A."/>
            <person name="Pepin K.H."/>
            <person name="Johnson M."/>
            <person name="Bhonagiri V."/>
            <person name="Nash W.E."/>
            <person name="Warren W."/>
            <person name="Chinwalla A."/>
            <person name="Mardis E.R."/>
            <person name="Wilson R.K."/>
        </authorList>
    </citation>
    <scope>NUCLEOTIDE SEQUENCE [LARGE SCALE GENOMIC DNA]</scope>
    <source>
        <strain evidence="2">ATCC 35185 / DSM 20758 / VPI D19B-28</strain>
    </source>
</reference>